<dbReference type="Gene3D" id="3.40.50.720">
    <property type="entry name" value="NAD(P)-binding Rossmann-like Domain"/>
    <property type="match status" value="1"/>
</dbReference>
<sequence length="326" mass="37169">MKLGILGSGKIIKEVLPVLEQVENIDLVAIAGRHERKLEDLVEEFNIGKYYIGIDDLLADPDIDTIYVALPNNLHYEAMDKAIDKGKDIICEKPFCGNLRETKDIFDRAFAKGLIVLEAASHRFIPNALAVRDELKKLGEIKIVSFNYSQYSSRYDKFKEGEIAPVFDRSMNGGALMDINFYNVDYLSMLFGRPKAVKYFPNMERGIDTSGILYLDYGDFKAIAIGSKDSDASLVNTIQTDRGTIEITDAINSFSTFRIKESGKDVFKEVNVNEPYHRMVYEFREFLEIISQRDMKKARKLFKISLDTSWILTEARKFAAIDFPND</sequence>
<gene>
    <name evidence="2" type="ordered locus">Apre_0199</name>
</gene>
<dbReference type="eggNOG" id="COG0673">
    <property type="taxonomic scope" value="Bacteria"/>
</dbReference>
<protein>
    <submittedName>
        <fullName evidence="2">Oxidoreductase domain protein</fullName>
    </submittedName>
</protein>
<dbReference type="InterPro" id="IPR000683">
    <property type="entry name" value="Gfo/Idh/MocA-like_OxRdtase_N"/>
</dbReference>
<proteinExistence type="predicted"/>
<dbReference type="AlphaFoldDB" id="C7RFJ0"/>
<feature type="domain" description="Gfo/Idh/MocA-like oxidoreductase N-terminal" evidence="1">
    <location>
        <begin position="2"/>
        <end position="116"/>
    </location>
</feature>
<dbReference type="InterPro" id="IPR036291">
    <property type="entry name" value="NAD(P)-bd_dom_sf"/>
</dbReference>
<reference evidence="2 3" key="1">
    <citation type="journal article" date="2009" name="Stand. Genomic Sci.">
        <title>Complete genome sequence of Anaerococcus prevotii type strain (PC1).</title>
        <authorList>
            <person name="Labutti K."/>
            <person name="Pukall R."/>
            <person name="Steenblock K."/>
            <person name="Glavina Del Rio T."/>
            <person name="Tice H."/>
            <person name="Copeland A."/>
            <person name="Cheng J.F."/>
            <person name="Lucas S."/>
            <person name="Chen F."/>
            <person name="Nolan M."/>
            <person name="Bruce D."/>
            <person name="Goodwin L."/>
            <person name="Pitluck S."/>
            <person name="Ivanova N."/>
            <person name="Mavromatis K."/>
            <person name="Ovchinnikova G."/>
            <person name="Pati A."/>
            <person name="Chen A."/>
            <person name="Palaniappan K."/>
            <person name="Land M."/>
            <person name="Hauser L."/>
            <person name="Chang Y.J."/>
            <person name="Jeffries C.D."/>
            <person name="Chain P."/>
            <person name="Saunders E."/>
            <person name="Brettin T."/>
            <person name="Detter J.C."/>
            <person name="Han C."/>
            <person name="Goker M."/>
            <person name="Bristow J."/>
            <person name="Eisen J.A."/>
            <person name="Markowitz V."/>
            <person name="Hugenholtz P."/>
            <person name="Kyrpides N.C."/>
            <person name="Klenk H.P."/>
            <person name="Lapidus A."/>
        </authorList>
    </citation>
    <scope>NUCLEOTIDE SEQUENCE [LARGE SCALE GENOMIC DNA]</scope>
    <source>
        <strain evidence="3">ATCC 9321 / DSM 20548 / JCM 6508 / NCTC 11806 / PC1</strain>
    </source>
</reference>
<name>C7RFJ0_ANAPD</name>
<evidence type="ECO:0000313" key="2">
    <source>
        <dbReference type="EMBL" id="ACV28251.1"/>
    </source>
</evidence>
<dbReference type="STRING" id="525919.Apre_0199"/>
<dbReference type="Gene3D" id="3.30.360.10">
    <property type="entry name" value="Dihydrodipicolinate Reductase, domain 2"/>
    <property type="match status" value="1"/>
</dbReference>
<organism evidence="2 3">
    <name type="scientific">Anaerococcus prevotii (strain ATCC 9321 / DSM 20548 / JCM 6508 / NCTC 11806 / PC1)</name>
    <name type="common">Peptostreptococcus prevotii</name>
    <name type="synonym">Peptococcus prevotii</name>
    <dbReference type="NCBI Taxonomy" id="525919"/>
    <lineage>
        <taxon>Bacteria</taxon>
        <taxon>Bacillati</taxon>
        <taxon>Bacillota</taxon>
        <taxon>Tissierellia</taxon>
        <taxon>Tissierellales</taxon>
        <taxon>Peptoniphilaceae</taxon>
        <taxon>Anaerococcus</taxon>
    </lineage>
</organism>
<dbReference type="SUPFAM" id="SSF51735">
    <property type="entry name" value="NAD(P)-binding Rossmann-fold domains"/>
    <property type="match status" value="1"/>
</dbReference>
<dbReference type="PANTHER" id="PTHR43054">
    <property type="match status" value="1"/>
</dbReference>
<dbReference type="EMBL" id="CP001708">
    <property type="protein sequence ID" value="ACV28251.1"/>
    <property type="molecule type" value="Genomic_DNA"/>
</dbReference>
<dbReference type="Proteomes" id="UP000002294">
    <property type="component" value="Chromosome"/>
</dbReference>
<dbReference type="HOGENOM" id="CLU_023194_7_0_9"/>
<accession>C7RFJ0</accession>
<dbReference type="KEGG" id="apr:Apre_0199"/>
<dbReference type="RefSeq" id="WP_015777165.1">
    <property type="nucleotide sequence ID" value="NC_013171.1"/>
</dbReference>
<dbReference type="GO" id="GO:0000166">
    <property type="term" value="F:nucleotide binding"/>
    <property type="evidence" value="ECO:0007669"/>
    <property type="project" value="InterPro"/>
</dbReference>
<dbReference type="PANTHER" id="PTHR43054:SF1">
    <property type="entry name" value="SCYLLO-INOSITOL 2-DEHYDROGENASE (NADP(+)) IOLU"/>
    <property type="match status" value="1"/>
</dbReference>
<keyword evidence="3" id="KW-1185">Reference proteome</keyword>
<evidence type="ECO:0000259" key="1">
    <source>
        <dbReference type="Pfam" id="PF01408"/>
    </source>
</evidence>
<dbReference type="SUPFAM" id="SSF55347">
    <property type="entry name" value="Glyceraldehyde-3-phosphate dehydrogenase-like, C-terminal domain"/>
    <property type="match status" value="1"/>
</dbReference>
<dbReference type="OrthoDB" id="9783105at2"/>
<dbReference type="Pfam" id="PF01408">
    <property type="entry name" value="GFO_IDH_MocA"/>
    <property type="match status" value="1"/>
</dbReference>
<evidence type="ECO:0000313" key="3">
    <source>
        <dbReference type="Proteomes" id="UP000002294"/>
    </source>
</evidence>